<feature type="compositionally biased region" description="Low complexity" evidence="2">
    <location>
        <begin position="175"/>
        <end position="193"/>
    </location>
</feature>
<keyword evidence="1" id="KW-0902">Two-component regulatory system</keyword>
<keyword evidence="6" id="KW-1185">Reference proteome</keyword>
<dbReference type="Proteomes" id="UP001220022">
    <property type="component" value="Unassembled WGS sequence"/>
</dbReference>
<evidence type="ECO:0000256" key="2">
    <source>
        <dbReference type="SAM" id="MobiDB-lite"/>
    </source>
</evidence>
<organism evidence="5 6">
    <name type="scientific">Streptantibioticus ferralitis</name>
    <dbReference type="NCBI Taxonomy" id="236510"/>
    <lineage>
        <taxon>Bacteria</taxon>
        <taxon>Bacillati</taxon>
        <taxon>Actinomycetota</taxon>
        <taxon>Actinomycetes</taxon>
        <taxon>Kitasatosporales</taxon>
        <taxon>Streptomycetaceae</taxon>
        <taxon>Streptantibioticus</taxon>
    </lineage>
</organism>
<reference evidence="5 6" key="1">
    <citation type="submission" date="2023-03" db="EMBL/GenBank/DDBJ databases">
        <title>Draft genome sequence of type strain Streptomyces ferralitis JCM 14344.</title>
        <authorList>
            <person name="Klaysubun C."/>
            <person name="Duangmal K."/>
        </authorList>
    </citation>
    <scope>NUCLEOTIDE SEQUENCE [LARGE SCALE GENOMIC DNA]</scope>
    <source>
        <strain evidence="5 6">JCM 14344</strain>
    </source>
</reference>
<feature type="region of interest" description="Disordered" evidence="2">
    <location>
        <begin position="143"/>
        <end position="207"/>
    </location>
</feature>
<dbReference type="RefSeq" id="WP_275817384.1">
    <property type="nucleotide sequence ID" value="NZ_BAAANM010000007.1"/>
</dbReference>
<feature type="compositionally biased region" description="Polar residues" evidence="2">
    <location>
        <begin position="156"/>
        <end position="171"/>
    </location>
</feature>
<accession>A0ABT5Z3J7</accession>
<keyword evidence="3" id="KW-0812">Transmembrane</keyword>
<dbReference type="InterPro" id="IPR052196">
    <property type="entry name" value="Bact_Kbp"/>
</dbReference>
<dbReference type="PANTHER" id="PTHR34700">
    <property type="entry name" value="POTASSIUM BINDING PROTEIN KBP"/>
    <property type="match status" value="1"/>
</dbReference>
<dbReference type="Gene3D" id="1.25.40.10">
    <property type="entry name" value="Tetratricopeptide repeat domain"/>
    <property type="match status" value="1"/>
</dbReference>
<keyword evidence="3" id="KW-0472">Membrane</keyword>
<evidence type="ECO:0000256" key="1">
    <source>
        <dbReference type="ARBA" id="ARBA00023012"/>
    </source>
</evidence>
<feature type="region of interest" description="Disordered" evidence="2">
    <location>
        <begin position="257"/>
        <end position="337"/>
    </location>
</feature>
<feature type="compositionally biased region" description="Low complexity" evidence="2">
    <location>
        <begin position="322"/>
        <end position="337"/>
    </location>
</feature>
<dbReference type="InterPro" id="IPR005158">
    <property type="entry name" value="BTAD"/>
</dbReference>
<evidence type="ECO:0000259" key="4">
    <source>
        <dbReference type="SMART" id="SM01043"/>
    </source>
</evidence>
<feature type="domain" description="Bacterial transcriptional activator" evidence="4">
    <location>
        <begin position="802"/>
        <end position="952"/>
    </location>
</feature>
<proteinExistence type="predicted"/>
<dbReference type="InterPro" id="IPR011990">
    <property type="entry name" value="TPR-like_helical_dom_sf"/>
</dbReference>
<feature type="transmembrane region" description="Helical" evidence="3">
    <location>
        <begin position="115"/>
        <end position="134"/>
    </location>
</feature>
<protein>
    <submittedName>
        <fullName evidence="5">BTAD domain-containing putative transcriptional regulator</fullName>
    </submittedName>
</protein>
<evidence type="ECO:0000313" key="5">
    <source>
        <dbReference type="EMBL" id="MDF2258401.1"/>
    </source>
</evidence>
<evidence type="ECO:0000256" key="3">
    <source>
        <dbReference type="SAM" id="Phobius"/>
    </source>
</evidence>
<dbReference type="Pfam" id="PF03704">
    <property type="entry name" value="BTAD"/>
    <property type="match status" value="1"/>
</dbReference>
<gene>
    <name evidence="5" type="ORF">P2L57_22565</name>
</gene>
<sequence length="962" mass="103311">MARGTATGRPGQPSRPVRTAGDFLRAGAAFLALAVLVVGVPGALAYFIGWPLPHSMPSASTLKDPITASTFVRVLAIVVWLAWAQFTACVLVEAKAAISGVGMPTRIPGAGPSQLLARQLIAALLLVGATAASLTPGLSSLGGKYDGQPARHGSVATAQHQPGQQHRQTLPGQPVAQVQHHGQQTGHGSSTQADKPTKFYRITPPEGRHHDSLWEVAQRHLGDGRRYKEIYELNKDRVQPDGSRLSEASLIRPGWIMEMPGDARGGDLVEVPDPTPHVSPEEQHQVQQYDKSGTHHQHAQQQHQQPAHHEQAKPAPEHPAEQPHTTTSTGDSQDTGLPEALIASPLLAAGLLAALGRRRRTALLQAAAAGIRTSLRQPRTGAEADTQDALRIGADPDGVAFLDRALRALSAALADAGRPLPIVHAAWTTEEALHIQLASSTSEPPPTPWHLGHDQSVWSLDRTELAPDAEQSPIAPYPGLASLGTLDGSRLLLNLEAAPGILTLTGAPTDREAVLASIATELATNGWSDRMTVTLVGFGEQLDALAPTRARHLPNLDELLEAMEAETAQRRAALATAGYDTVLTGRTGLPQHTQWAPHLVLLVSDLTPQQAERLARLASRSSSLGIGYLVATEQKDLPGTAWQFDITPDGRLLAPLLGLELQAQRLPRAQYEAVLQLFKAADSPDRPDPDPTAPPVLVDLSDQGRPAVYARLMGPFEVNGLEPLDADRSVLAHEALALLLLHREGLHPRVLASALWPRGATEDVRDAVIERLRTWLGTDSDGAPRLRTAGDGRLSLSASVVSDWDVLQTLRHEAERGRGRRDRGIRRRLLKDALALARGPLLAGRPEGRYSWLTHEIAEAQLPLMVTEIALALSEEYAELDKPESSINAIHAGMRVAPNDERSWNALLRAVHATGDEARLRATAEDLSVRAADHHGARGLPPRTQALLDELLPTWRGGQIAN</sequence>
<feature type="compositionally biased region" description="Basic and acidic residues" evidence="2">
    <location>
        <begin position="307"/>
        <end position="321"/>
    </location>
</feature>
<feature type="transmembrane region" description="Helical" evidence="3">
    <location>
        <begin position="28"/>
        <end position="50"/>
    </location>
</feature>
<feature type="transmembrane region" description="Helical" evidence="3">
    <location>
        <begin position="70"/>
        <end position="94"/>
    </location>
</feature>
<dbReference type="EMBL" id="JARHTQ010000015">
    <property type="protein sequence ID" value="MDF2258401.1"/>
    <property type="molecule type" value="Genomic_DNA"/>
</dbReference>
<evidence type="ECO:0000313" key="6">
    <source>
        <dbReference type="Proteomes" id="UP001220022"/>
    </source>
</evidence>
<dbReference type="SMART" id="SM01043">
    <property type="entry name" value="BTAD"/>
    <property type="match status" value="1"/>
</dbReference>
<dbReference type="PANTHER" id="PTHR34700:SF4">
    <property type="entry name" value="PHAGE-LIKE ELEMENT PBSX PROTEIN XKDP"/>
    <property type="match status" value="1"/>
</dbReference>
<comment type="caution">
    <text evidence="5">The sequence shown here is derived from an EMBL/GenBank/DDBJ whole genome shotgun (WGS) entry which is preliminary data.</text>
</comment>
<name>A0ABT5Z3J7_9ACTN</name>
<keyword evidence="3" id="KW-1133">Transmembrane helix</keyword>